<gene>
    <name evidence="1" type="ORF">CYY_008559</name>
</gene>
<dbReference type="InterPro" id="IPR036770">
    <property type="entry name" value="Ankyrin_rpt-contain_sf"/>
</dbReference>
<dbReference type="EMBL" id="AJWJ01000539">
    <property type="protein sequence ID" value="KAF2070118.1"/>
    <property type="molecule type" value="Genomic_DNA"/>
</dbReference>
<comment type="caution">
    <text evidence="1">The sequence shown here is derived from an EMBL/GenBank/DDBJ whole genome shotgun (WGS) entry which is preliminary data.</text>
</comment>
<evidence type="ECO:0000313" key="2">
    <source>
        <dbReference type="Proteomes" id="UP000695562"/>
    </source>
</evidence>
<dbReference type="PANTHER" id="PTHR31550">
    <property type="entry name" value="ANKYRIN REPEAT PROTEIN-RELATED-RELATED"/>
    <property type="match status" value="1"/>
</dbReference>
<accession>A0A8J4PMZ5</accession>
<name>A0A8J4PMZ5_9MYCE</name>
<keyword evidence="2" id="KW-1185">Reference proteome</keyword>
<dbReference type="AlphaFoldDB" id="A0A8J4PMZ5"/>
<dbReference type="Gene3D" id="1.25.40.20">
    <property type="entry name" value="Ankyrin repeat-containing domain"/>
    <property type="match status" value="1"/>
</dbReference>
<proteinExistence type="predicted"/>
<evidence type="ECO:0008006" key="3">
    <source>
        <dbReference type="Google" id="ProtNLM"/>
    </source>
</evidence>
<reference evidence="1" key="1">
    <citation type="submission" date="2020-01" db="EMBL/GenBank/DDBJ databases">
        <title>Development of genomics and gene disruption for Polysphondylium violaceum indicates a role for the polyketide synthase stlB in stalk morphogenesis.</title>
        <authorList>
            <person name="Narita B."/>
            <person name="Kawabe Y."/>
            <person name="Kin K."/>
            <person name="Saito T."/>
            <person name="Gibbs R."/>
            <person name="Kuspa A."/>
            <person name="Muzny D."/>
            <person name="Queller D."/>
            <person name="Richards S."/>
            <person name="Strassman J."/>
            <person name="Sucgang R."/>
            <person name="Worley K."/>
            <person name="Schaap P."/>
        </authorList>
    </citation>
    <scope>NUCLEOTIDE SEQUENCE</scope>
    <source>
        <strain evidence="1">QSvi11</strain>
    </source>
</reference>
<protein>
    <recommendedName>
        <fullName evidence="3">Ankyrin repeat-containing protein</fullName>
    </recommendedName>
</protein>
<sequence>MQQLFKNVFNNVYIRKKIFNFKKRGGLGYDDIVDVDWMVDNEYWALLREKLERGDPLRLVSHLKILEIKPFDLFVLAFTRFRHHFSVHEPVLNTLVAYHGVTDAYYYLEQMGYTGDLYYTLKNAWYHENYQFIKDLLDSNREDKEKMQIDLNLTQAVAEKNVEMLKYLFEYVKQCDKDSDGAPVPKKGHLFIYKANTRARTQLLAQLYTMVCVDGSVEVFDTLYQYFPIYFTPDWFKRVTKENELLLIHIFNKCQEEIKGSWISKRYNILFHMALGCVKEQVYCREFYQFIYAKYQECLFNEDDFGKIQDFIARLAFKHQDTELYDLFKSENCTLDSIAISEVKDGFKDLDRVSELYQWSLKISKECVLNAVAQDRDDIFPFLFKYINTKLLGGVKSNLLQVILDRKAVKVLGYLVEKKIILKGSVTKWDQWNLDNNLAFIKTYVESYPLKNIDEYMFALKRCASQGYLKTFQYLFNQFNQSTLRTLENQSLNTDQLYGEAVAHCQNEIIRFLAIDEKIPCLDTTIFYSAISVESLEIFNEAGHSNITTLANEDLLISKNIPCFHVFKYIIDGAKIGTDHSMYLQSLLYQIVQKNKVRHFKYLLDTYGNESIDINIHRLIIQNGNLEILKYFDQYILNNRSFIVETYERSLEIAIKNNQLDILMYYLNNNTYNNNNNNNNSKKIIINNTILDLVNQKKMAMLEYLLKTEFKESLMFLKKEDLEIDDEEYYQNFLKQLIENLNI</sequence>
<evidence type="ECO:0000313" key="1">
    <source>
        <dbReference type="EMBL" id="KAF2070118.1"/>
    </source>
</evidence>
<dbReference type="Proteomes" id="UP000695562">
    <property type="component" value="Unassembled WGS sequence"/>
</dbReference>
<dbReference type="OrthoDB" id="60283at2759"/>
<organism evidence="1 2">
    <name type="scientific">Polysphondylium violaceum</name>
    <dbReference type="NCBI Taxonomy" id="133409"/>
    <lineage>
        <taxon>Eukaryota</taxon>
        <taxon>Amoebozoa</taxon>
        <taxon>Evosea</taxon>
        <taxon>Eumycetozoa</taxon>
        <taxon>Dictyostelia</taxon>
        <taxon>Dictyosteliales</taxon>
        <taxon>Dictyosteliaceae</taxon>
        <taxon>Polysphondylium</taxon>
    </lineage>
</organism>
<dbReference type="PANTHER" id="PTHR31550:SF10">
    <property type="entry name" value="PROTEIN KINASE DOMAIN-CONTAINING PROTEIN"/>
    <property type="match status" value="1"/>
</dbReference>